<protein>
    <submittedName>
        <fullName evidence="1">Uncharacterized protein</fullName>
    </submittedName>
</protein>
<gene>
    <name evidence="1" type="ORF">GCM10008938_18030</name>
</gene>
<dbReference type="EMBL" id="BMOD01000005">
    <property type="protein sequence ID" value="GGJ32221.1"/>
    <property type="molecule type" value="Genomic_DNA"/>
</dbReference>
<evidence type="ECO:0000313" key="1">
    <source>
        <dbReference type="EMBL" id="GGJ32221.1"/>
    </source>
</evidence>
<dbReference type="RefSeq" id="WP_189002356.1">
    <property type="nucleotide sequence ID" value="NZ_BMOD01000005.1"/>
</dbReference>
<sequence length="154" mass="17949">MPQHSFILPQKPGPLPLAEVQAFLEPFHAELVSAVDGVEHQGLRAGSQFYVKINQEIWFHIYVDPYDPEMFSYRADVEEILTDEVEQKYKKAGFEIVFEYRTRVASLHFELLFGLMALIAELCDGYALVTEFPGKDVVRSWEIREWIHQQTYHS</sequence>
<accession>A0ABQ2CY81</accession>
<dbReference type="Proteomes" id="UP000632222">
    <property type="component" value="Unassembled WGS sequence"/>
</dbReference>
<proteinExistence type="predicted"/>
<keyword evidence="2" id="KW-1185">Reference proteome</keyword>
<evidence type="ECO:0000313" key="2">
    <source>
        <dbReference type="Proteomes" id="UP000632222"/>
    </source>
</evidence>
<name>A0ABQ2CY81_9DEIO</name>
<reference evidence="2" key="1">
    <citation type="journal article" date="2019" name="Int. J. Syst. Evol. Microbiol.">
        <title>The Global Catalogue of Microorganisms (GCM) 10K type strain sequencing project: providing services to taxonomists for standard genome sequencing and annotation.</title>
        <authorList>
            <consortium name="The Broad Institute Genomics Platform"/>
            <consortium name="The Broad Institute Genome Sequencing Center for Infectious Disease"/>
            <person name="Wu L."/>
            <person name="Ma J."/>
        </authorList>
    </citation>
    <scope>NUCLEOTIDE SEQUENCE [LARGE SCALE GENOMIC DNA]</scope>
    <source>
        <strain evidence="2">JCM 14370</strain>
    </source>
</reference>
<organism evidence="1 2">
    <name type="scientific">Deinococcus roseus</name>
    <dbReference type="NCBI Taxonomy" id="392414"/>
    <lineage>
        <taxon>Bacteria</taxon>
        <taxon>Thermotogati</taxon>
        <taxon>Deinococcota</taxon>
        <taxon>Deinococci</taxon>
        <taxon>Deinococcales</taxon>
        <taxon>Deinococcaceae</taxon>
        <taxon>Deinococcus</taxon>
    </lineage>
</organism>
<comment type="caution">
    <text evidence="1">The sequence shown here is derived from an EMBL/GenBank/DDBJ whole genome shotgun (WGS) entry which is preliminary data.</text>
</comment>